<comment type="caution">
    <text evidence="1">The sequence shown here is derived from an EMBL/GenBank/DDBJ whole genome shotgun (WGS) entry which is preliminary data.</text>
</comment>
<name>A0ABU0CUU4_9BACI</name>
<protein>
    <submittedName>
        <fullName evidence="1">Uncharacterized protein</fullName>
    </submittedName>
</protein>
<dbReference type="EMBL" id="JAUSUQ010000008">
    <property type="protein sequence ID" value="MDQ0339664.1"/>
    <property type="molecule type" value="Genomic_DNA"/>
</dbReference>
<organism evidence="1 2">
    <name type="scientific">Caldalkalibacillus uzonensis</name>
    <dbReference type="NCBI Taxonomy" id="353224"/>
    <lineage>
        <taxon>Bacteria</taxon>
        <taxon>Bacillati</taxon>
        <taxon>Bacillota</taxon>
        <taxon>Bacilli</taxon>
        <taxon>Bacillales</taxon>
        <taxon>Bacillaceae</taxon>
        <taxon>Caldalkalibacillus</taxon>
    </lineage>
</organism>
<feature type="non-terminal residue" evidence="1">
    <location>
        <position position="1"/>
    </location>
</feature>
<evidence type="ECO:0000313" key="2">
    <source>
        <dbReference type="Proteomes" id="UP001232445"/>
    </source>
</evidence>
<keyword evidence="2" id="KW-1185">Reference proteome</keyword>
<proteinExistence type="predicted"/>
<gene>
    <name evidence="1" type="ORF">J2S00_002452</name>
</gene>
<dbReference type="Proteomes" id="UP001232445">
    <property type="component" value="Unassembled WGS sequence"/>
</dbReference>
<evidence type="ECO:0000313" key="1">
    <source>
        <dbReference type="EMBL" id="MDQ0339664.1"/>
    </source>
</evidence>
<reference evidence="1 2" key="1">
    <citation type="submission" date="2023-07" db="EMBL/GenBank/DDBJ databases">
        <title>Genomic Encyclopedia of Type Strains, Phase IV (KMG-IV): sequencing the most valuable type-strain genomes for metagenomic binning, comparative biology and taxonomic classification.</title>
        <authorList>
            <person name="Goeker M."/>
        </authorList>
    </citation>
    <scope>NUCLEOTIDE SEQUENCE [LARGE SCALE GENOMIC DNA]</scope>
    <source>
        <strain evidence="1 2">DSM 17740</strain>
    </source>
</reference>
<accession>A0ABU0CUU4</accession>
<sequence length="33" mass="3390">ARIKLSDAHGRASAGVVAGRDAFSRPSAVHVDD</sequence>